<gene>
    <name evidence="1" type="ORF">QO018_002005</name>
</gene>
<dbReference type="RefSeq" id="WP_209980927.1">
    <property type="nucleotide sequence ID" value="NZ_JAGINO010000005.1"/>
</dbReference>
<name>A0ABU0MI67_9PROT</name>
<dbReference type="Proteomes" id="UP001244552">
    <property type="component" value="Unassembled WGS sequence"/>
</dbReference>
<accession>A0ABU0MI67</accession>
<evidence type="ECO:0000313" key="1">
    <source>
        <dbReference type="EMBL" id="MDQ0533156.1"/>
    </source>
</evidence>
<reference evidence="1 2" key="1">
    <citation type="submission" date="2023-07" db="EMBL/GenBank/DDBJ databases">
        <title>Genomic Encyclopedia of Type Strains, Phase IV (KMG-IV): sequencing the most valuable type-strain genomes for metagenomic binning, comparative biology and taxonomic classification.</title>
        <authorList>
            <person name="Goeker M."/>
        </authorList>
    </citation>
    <scope>NUCLEOTIDE SEQUENCE [LARGE SCALE GENOMIC DNA]</scope>
    <source>
        <strain evidence="1 2">DSM 19922</strain>
    </source>
</reference>
<sequence>MTSRMARIVHMGKLGGYAALLDGALIEIAGRMVWASADALADAARCGGIALSDLVIDTSDRAAAAPRCASPVTARAGAAWRPDRLPLAA</sequence>
<keyword evidence="2" id="KW-1185">Reference proteome</keyword>
<comment type="caution">
    <text evidence="1">The sequence shown here is derived from an EMBL/GenBank/DDBJ whole genome shotgun (WGS) entry which is preliminary data.</text>
</comment>
<evidence type="ECO:0000313" key="2">
    <source>
        <dbReference type="Proteomes" id="UP001244552"/>
    </source>
</evidence>
<organism evidence="1 2">
    <name type="scientific">Azospirillum picis</name>
    <dbReference type="NCBI Taxonomy" id="488438"/>
    <lineage>
        <taxon>Bacteria</taxon>
        <taxon>Pseudomonadati</taxon>
        <taxon>Pseudomonadota</taxon>
        <taxon>Alphaproteobacteria</taxon>
        <taxon>Rhodospirillales</taxon>
        <taxon>Azospirillaceae</taxon>
        <taxon>Azospirillum</taxon>
    </lineage>
</organism>
<proteinExistence type="predicted"/>
<dbReference type="EMBL" id="JAUSVU010000005">
    <property type="protein sequence ID" value="MDQ0533156.1"/>
    <property type="molecule type" value="Genomic_DNA"/>
</dbReference>
<protein>
    <submittedName>
        <fullName evidence="1">Uncharacterized protein</fullName>
    </submittedName>
</protein>